<keyword evidence="3" id="KW-1185">Reference proteome</keyword>
<feature type="compositionally biased region" description="Acidic residues" evidence="1">
    <location>
        <begin position="1010"/>
        <end position="1030"/>
    </location>
</feature>
<protein>
    <recommendedName>
        <fullName evidence="4">Replication origin-binding protein domain-containing protein</fullName>
    </recommendedName>
</protein>
<comment type="caution">
    <text evidence="2">The sequence shown here is derived from an EMBL/GenBank/DDBJ whole genome shotgun (WGS) entry which is preliminary data.</text>
</comment>
<dbReference type="EMBL" id="JADGJD010000200">
    <property type="protein sequence ID" value="KAJ3053538.1"/>
    <property type="molecule type" value="Genomic_DNA"/>
</dbReference>
<feature type="non-terminal residue" evidence="2">
    <location>
        <position position="1041"/>
    </location>
</feature>
<sequence length="1041" mass="120650">MEGYRIKYINDIKFYTNKGSAVKVKDNLKRFVGPHQYMVAIYDTYINKGYLNPYIRFGLFTSDQLHPLFLKDHRFCEVLMRGKPFYRVFFDIDVKGENVKDPLELVKEKISSILPNARFNVSGSHKVYEDGTEKYSYHIIVDNYHAEDLDDFAPIAFCLNNKIHGFDDSLYRNDGLLKCINQSKGDGRVQRLISGSEDLLQHTVMHGNLGESVHINTVPTVQACVKEAGIKRKRKAVDSPVTKNAKKIKLLDVQFPKMNLQTPPELDIYSDLPATLLRFLPNYSRGHHFQLSHIICTRIARWCKYVGLKWEDFWEWNKQKDASPEREAKYIRYWATMNLNLHPVTSKLVSSYLSIFVYNKEVLKTHPVRQMIASYNTHFDHQTEMRHIGTDDHVKAKNNKHVIMHVPLGGAKSHSTMTWLRDHIKQNPEATVLWLTCKIALAKDQCGCIEKLTDCYNWKYYDKLSRREKKDSERIQEQYFVCSIQSLHYAQGLYNVVVIDECETLLKSFDPENKCVKNMELTWGLFQVLLRDAKKVVYLDGFITQITKGLLDDMKQPFYIAGSSQPPPPRRMILCDTSTYIYDQIQKSIDNGEKVFVATGAIGEKSPSCQDSVEHIVSTILKNNPVWKYGQEVVAYHGGTQAAKKALENGTVNVWGDPVVRVIVGNAALAVGIDFSPSDEQLASGKIIQFDKVFGILQPSCLSMRDFFQLLYRVRKPCSDTFVVYLGKPTSAGWKKDKGVARKLPDCQIYDNLVKQLETELKAGNNLSYKQLFKCFCRWMNITIVDGIETLTDEERSAVEETFYYSHNMFAWINIKDISESEYDDYKSTLETDTLNVEAFLEMEKFDFKKLVPPDMQHCCWDGEKKTVYAVASMIKHEQNLDRHWYKPKLQTKIIYDFYKRNQMTYGSKIPLNAQCDTPFDVIQKAFGFHNPPTTYHMHLFSKILNIYFERRVVYKDYEKSCNGKRYQWESDAEGLGILYDMILKHQHSQLIDLTNDEEDAEMPQHQEESEVETLETETEIEETEEETEADNYVLLETCNS</sequence>
<proteinExistence type="predicted"/>
<dbReference type="Proteomes" id="UP001212841">
    <property type="component" value="Unassembled WGS sequence"/>
</dbReference>
<reference evidence="2" key="1">
    <citation type="submission" date="2020-05" db="EMBL/GenBank/DDBJ databases">
        <title>Phylogenomic resolution of chytrid fungi.</title>
        <authorList>
            <person name="Stajich J.E."/>
            <person name="Amses K."/>
            <person name="Simmons R."/>
            <person name="Seto K."/>
            <person name="Myers J."/>
            <person name="Bonds A."/>
            <person name="Quandt C.A."/>
            <person name="Barry K."/>
            <person name="Liu P."/>
            <person name="Grigoriev I."/>
            <person name="Longcore J.E."/>
            <person name="James T.Y."/>
        </authorList>
    </citation>
    <scope>NUCLEOTIDE SEQUENCE</scope>
    <source>
        <strain evidence="2">JEL0318</strain>
    </source>
</reference>
<evidence type="ECO:0000313" key="2">
    <source>
        <dbReference type="EMBL" id="KAJ3053538.1"/>
    </source>
</evidence>
<accession>A0AAD5X622</accession>
<evidence type="ECO:0008006" key="4">
    <source>
        <dbReference type="Google" id="ProtNLM"/>
    </source>
</evidence>
<dbReference type="InterPro" id="IPR027417">
    <property type="entry name" value="P-loop_NTPase"/>
</dbReference>
<dbReference type="AlphaFoldDB" id="A0AAD5X622"/>
<evidence type="ECO:0000313" key="3">
    <source>
        <dbReference type="Proteomes" id="UP001212841"/>
    </source>
</evidence>
<dbReference type="SUPFAM" id="SSF52540">
    <property type="entry name" value="P-loop containing nucleoside triphosphate hydrolases"/>
    <property type="match status" value="1"/>
</dbReference>
<evidence type="ECO:0000256" key="1">
    <source>
        <dbReference type="SAM" id="MobiDB-lite"/>
    </source>
</evidence>
<dbReference type="Gene3D" id="3.40.50.300">
    <property type="entry name" value="P-loop containing nucleotide triphosphate hydrolases"/>
    <property type="match status" value="1"/>
</dbReference>
<feature type="region of interest" description="Disordered" evidence="1">
    <location>
        <begin position="999"/>
        <end position="1030"/>
    </location>
</feature>
<gene>
    <name evidence="2" type="ORF">HK097_004086</name>
</gene>
<organism evidence="2 3">
    <name type="scientific">Rhizophlyctis rosea</name>
    <dbReference type="NCBI Taxonomy" id="64517"/>
    <lineage>
        <taxon>Eukaryota</taxon>
        <taxon>Fungi</taxon>
        <taxon>Fungi incertae sedis</taxon>
        <taxon>Chytridiomycota</taxon>
        <taxon>Chytridiomycota incertae sedis</taxon>
        <taxon>Chytridiomycetes</taxon>
        <taxon>Rhizophlyctidales</taxon>
        <taxon>Rhizophlyctidaceae</taxon>
        <taxon>Rhizophlyctis</taxon>
    </lineage>
</organism>
<name>A0AAD5X622_9FUNG</name>